<dbReference type="PANTHER" id="PTHR35610">
    <property type="entry name" value="3-ISOPROPYLMALATE DEHYDRATASE-RELATED"/>
    <property type="match status" value="1"/>
</dbReference>
<evidence type="ECO:0000256" key="1">
    <source>
        <dbReference type="SAM" id="Coils"/>
    </source>
</evidence>
<protein>
    <submittedName>
        <fullName evidence="2">3-isopropylmalate dehydratase</fullName>
    </submittedName>
</protein>
<dbReference type="Pfam" id="PF09754">
    <property type="entry name" value="PAC2"/>
    <property type="match status" value="1"/>
</dbReference>
<keyword evidence="1" id="KW-0175">Coiled coil</keyword>
<dbReference type="AlphaFoldDB" id="A0A0P8AJU4"/>
<dbReference type="InterPro" id="IPR004425">
    <property type="entry name" value="MJ0106-like"/>
</dbReference>
<reference evidence="2 3" key="1">
    <citation type="submission" date="2015-09" db="EMBL/GenBank/DDBJ databases">
        <title>A metagenomics-based metabolic model of nitrate-dependent anaerobic oxidation of methane by Methanoperedens-like archaea.</title>
        <authorList>
            <person name="Arshad A."/>
            <person name="Speth D.R."/>
            <person name="De Graaf R.M."/>
            <person name="Op Den Camp H.J."/>
            <person name="Jetten M.S."/>
            <person name="Welte C.U."/>
        </authorList>
    </citation>
    <scope>NUCLEOTIDE SEQUENCE [LARGE SCALE GENOMIC DNA]</scope>
</reference>
<dbReference type="NCBIfam" id="TIGR00161">
    <property type="entry name" value="proteasome assembly chaperone family protein"/>
    <property type="match status" value="1"/>
</dbReference>
<dbReference type="Gene3D" id="3.40.50.10900">
    <property type="entry name" value="PAC-like subunit"/>
    <property type="match status" value="1"/>
</dbReference>
<dbReference type="SUPFAM" id="SSF159659">
    <property type="entry name" value="Cgl1923-like"/>
    <property type="match status" value="1"/>
</dbReference>
<evidence type="ECO:0000313" key="3">
    <source>
        <dbReference type="Proteomes" id="UP000050360"/>
    </source>
</evidence>
<accession>A0A0P8AJU4</accession>
<comment type="caution">
    <text evidence="2">The sequence shown here is derived from an EMBL/GenBank/DDBJ whole genome shotgun (WGS) entry which is preliminary data.</text>
</comment>
<dbReference type="PATRIC" id="fig|1719120.3.peg.458"/>
<dbReference type="Proteomes" id="UP000050360">
    <property type="component" value="Unassembled WGS sequence"/>
</dbReference>
<proteinExistence type="predicted"/>
<name>A0A0P8AJU4_9EURY</name>
<dbReference type="EMBL" id="LKCM01000035">
    <property type="protein sequence ID" value="KPQ44999.1"/>
    <property type="molecule type" value="Genomic_DNA"/>
</dbReference>
<sequence>MLLKTISMLLFTFDLINYSGSMASETAEQFVKIISEPLKSKNPLVIEGFPGIGLVGNITCQHIIEELGMKYMGSIDSKYFPPLAVLFNGMVYMPVRIYEDPGKEIVVIISDIPIHPTASYDISKVLIDWMQNINARNIVSIAGIATTTGERRVFGGATNVELLEKIRDKTEIFQVGTISGISGSIMTECYLRGLPAISLLGETPGPNPDPRAAVQVITALNKIFNLAIDTEKLLGQADQIEHELSKLAEQVKTTENSTQPKKEFPMYG</sequence>
<evidence type="ECO:0000313" key="2">
    <source>
        <dbReference type="EMBL" id="KPQ44999.1"/>
    </source>
</evidence>
<dbReference type="PANTHER" id="PTHR35610:SF8">
    <property type="entry name" value="3-ISOPROPYLMALATE DEHYDRATASE"/>
    <property type="match status" value="1"/>
</dbReference>
<feature type="coiled-coil region" evidence="1">
    <location>
        <begin position="230"/>
        <end position="257"/>
    </location>
</feature>
<organism evidence="2 3">
    <name type="scientific">Candidatus Methanoperedens nitratireducens</name>
    <dbReference type="NCBI Taxonomy" id="1392998"/>
    <lineage>
        <taxon>Archaea</taxon>
        <taxon>Methanobacteriati</taxon>
        <taxon>Methanobacteriota</taxon>
        <taxon>Stenosarchaea group</taxon>
        <taxon>Methanomicrobia</taxon>
        <taxon>Methanosarcinales</taxon>
        <taxon>ANME-2 cluster</taxon>
        <taxon>Candidatus Methanoperedentaceae</taxon>
        <taxon>Candidatus Methanoperedens</taxon>
    </lineage>
</organism>
<dbReference type="InterPro" id="IPR019151">
    <property type="entry name" value="Proteasome_assmbl_chaperone_2"/>
</dbReference>
<gene>
    <name evidence="2" type="ORF">MPEBLZ_00424</name>
</gene>
<dbReference type="InterPro" id="IPR038389">
    <property type="entry name" value="PSMG2_sf"/>
</dbReference>